<keyword evidence="6" id="KW-0406">Ion transport</keyword>
<keyword evidence="5 10" id="KW-1133">Transmembrane helix</keyword>
<comment type="subcellular location">
    <subcellularLocation>
        <location evidence="1">Membrane</location>
        <topology evidence="1">Multi-pass membrane protein</topology>
    </subcellularLocation>
</comment>
<dbReference type="PANTHER" id="PTHR31618">
    <property type="entry name" value="MECHANOSENSITIVE ION CHANNEL PROTEIN 5"/>
    <property type="match status" value="1"/>
</dbReference>
<dbReference type="GO" id="GO:0050982">
    <property type="term" value="P:detection of mechanical stimulus"/>
    <property type="evidence" value="ECO:0007669"/>
    <property type="project" value="UniProtKB-ARBA"/>
</dbReference>
<dbReference type="AlphaFoldDB" id="A0AAW1X954"/>
<feature type="compositionally biased region" description="Basic residues" evidence="9">
    <location>
        <begin position="74"/>
        <end position="83"/>
    </location>
</feature>
<comment type="caution">
    <text evidence="12">The sequence shown here is derived from an EMBL/GenBank/DDBJ whole genome shotgun (WGS) entry which is preliminary data.</text>
</comment>
<dbReference type="Gene3D" id="2.30.30.60">
    <property type="match status" value="1"/>
</dbReference>
<organism evidence="12 13">
    <name type="scientific">Rubus argutus</name>
    <name type="common">Southern blackberry</name>
    <dbReference type="NCBI Taxonomy" id="59490"/>
    <lineage>
        <taxon>Eukaryota</taxon>
        <taxon>Viridiplantae</taxon>
        <taxon>Streptophyta</taxon>
        <taxon>Embryophyta</taxon>
        <taxon>Tracheophyta</taxon>
        <taxon>Spermatophyta</taxon>
        <taxon>Magnoliopsida</taxon>
        <taxon>eudicotyledons</taxon>
        <taxon>Gunneridae</taxon>
        <taxon>Pentapetalae</taxon>
        <taxon>rosids</taxon>
        <taxon>fabids</taxon>
        <taxon>Rosales</taxon>
        <taxon>Rosaceae</taxon>
        <taxon>Rosoideae</taxon>
        <taxon>Rosoideae incertae sedis</taxon>
        <taxon>Rubus</taxon>
    </lineage>
</organism>
<keyword evidence="4 10" id="KW-0812">Transmembrane</keyword>
<keyword evidence="8" id="KW-0407">Ion channel</keyword>
<keyword evidence="7 10" id="KW-0472">Membrane</keyword>
<evidence type="ECO:0000256" key="6">
    <source>
        <dbReference type="ARBA" id="ARBA00023065"/>
    </source>
</evidence>
<evidence type="ECO:0000256" key="4">
    <source>
        <dbReference type="ARBA" id="ARBA00022692"/>
    </source>
</evidence>
<evidence type="ECO:0000256" key="9">
    <source>
        <dbReference type="SAM" id="MobiDB-lite"/>
    </source>
</evidence>
<evidence type="ECO:0000313" key="12">
    <source>
        <dbReference type="EMBL" id="KAK9932913.1"/>
    </source>
</evidence>
<dbReference type="FunFam" id="2.30.30.60:FF:000003">
    <property type="entry name" value="Predicted mechanosensitive ion channel"/>
    <property type="match status" value="1"/>
</dbReference>
<evidence type="ECO:0000259" key="11">
    <source>
        <dbReference type="Pfam" id="PF00924"/>
    </source>
</evidence>
<dbReference type="Pfam" id="PF00924">
    <property type="entry name" value="MS_channel_2nd"/>
    <property type="match status" value="1"/>
</dbReference>
<evidence type="ECO:0000256" key="3">
    <source>
        <dbReference type="ARBA" id="ARBA00022448"/>
    </source>
</evidence>
<dbReference type="Proteomes" id="UP001457282">
    <property type="component" value="Unassembled WGS sequence"/>
</dbReference>
<dbReference type="InterPro" id="IPR010920">
    <property type="entry name" value="LSM_dom_sf"/>
</dbReference>
<comment type="similarity">
    <text evidence="2">Belongs to the MscS (TC 1.A.23) family.</text>
</comment>
<dbReference type="GO" id="GO:0005886">
    <property type="term" value="C:plasma membrane"/>
    <property type="evidence" value="ECO:0007669"/>
    <property type="project" value="TreeGrafter"/>
</dbReference>
<name>A0AAW1X954_RUBAR</name>
<dbReference type="GO" id="GO:0008381">
    <property type="term" value="F:mechanosensitive monoatomic ion channel activity"/>
    <property type="evidence" value="ECO:0007669"/>
    <property type="project" value="TreeGrafter"/>
</dbReference>
<reference evidence="12 13" key="1">
    <citation type="journal article" date="2023" name="G3 (Bethesda)">
        <title>A chromosome-length genome assembly and annotation of blackberry (Rubus argutus, cv. 'Hillquist').</title>
        <authorList>
            <person name="Bruna T."/>
            <person name="Aryal R."/>
            <person name="Dudchenko O."/>
            <person name="Sargent D.J."/>
            <person name="Mead D."/>
            <person name="Buti M."/>
            <person name="Cavallini A."/>
            <person name="Hytonen T."/>
            <person name="Andres J."/>
            <person name="Pham M."/>
            <person name="Weisz D."/>
            <person name="Mascagni F."/>
            <person name="Usai G."/>
            <person name="Natali L."/>
            <person name="Bassil N."/>
            <person name="Fernandez G.E."/>
            <person name="Lomsadze A."/>
            <person name="Armour M."/>
            <person name="Olukolu B."/>
            <person name="Poorten T."/>
            <person name="Britton C."/>
            <person name="Davik J."/>
            <person name="Ashrafi H."/>
            <person name="Aiden E.L."/>
            <person name="Borodovsky M."/>
            <person name="Worthington M."/>
        </authorList>
    </citation>
    <scope>NUCLEOTIDE SEQUENCE [LARGE SCALE GENOMIC DNA]</scope>
    <source>
        <strain evidence="12">PI 553951</strain>
    </source>
</reference>
<dbReference type="PANTHER" id="PTHR31618:SF20">
    <property type="entry name" value="MECHANOSENSITIVE ION CHANNEL PROTEIN 10"/>
    <property type="match status" value="1"/>
</dbReference>
<evidence type="ECO:0000256" key="1">
    <source>
        <dbReference type="ARBA" id="ARBA00004141"/>
    </source>
</evidence>
<proteinExistence type="inferred from homology"/>
<evidence type="ECO:0000256" key="2">
    <source>
        <dbReference type="ARBA" id="ARBA00008017"/>
    </source>
</evidence>
<dbReference type="EMBL" id="JBEDUW010000004">
    <property type="protein sequence ID" value="KAK9932913.1"/>
    <property type="molecule type" value="Genomic_DNA"/>
</dbReference>
<dbReference type="InterPro" id="IPR006685">
    <property type="entry name" value="MscS_channel_2nd"/>
</dbReference>
<dbReference type="GO" id="GO:0006820">
    <property type="term" value="P:monoatomic anion transport"/>
    <property type="evidence" value="ECO:0007669"/>
    <property type="project" value="TreeGrafter"/>
</dbReference>
<sequence length="460" mass="52619">MFGNQIYKDHIGLLKLTGVREISIDAAWNAPGRVANEYEKIYKKVLFRRIKPRKVKKKMLRTPVLEEADGRSSNARKRYHRGTKKTETGKEKEVIDIEKLQKLKQDVSAWTMNVLVDAISSSGLPISHTLDETEIKKEITNEMEATAAANDIFRNVAQIDATYIEKPDLLRFMDQEVVDHVWPLIDVANTGQVDKKTVIEWVVKVYNGRKTLVHTLTDTRKCVNQLNKLVISIVIVITIVVWLLLVGIATIKVLFLLSSQLVLAAFMFGNTCKNIFEAIVFVFVTHPFDTGDRCVVDGVPMLVKEMSLLTTVFLKLNDEMVYYPNSVLSTKTISNYNRSPHMGDTVEFTIDMISVEKIGLLKMKIKEYFEGARQYWHEKHRVAVTGMENASKLKMVLHFKHTMNFQEFGEKNVRRAELIMALMKILEEQKIIYYLLTQEVHLAQTKSDASVDTSDANVVM</sequence>
<gene>
    <name evidence="12" type="ORF">M0R45_020133</name>
</gene>
<evidence type="ECO:0000256" key="8">
    <source>
        <dbReference type="ARBA" id="ARBA00023303"/>
    </source>
</evidence>
<dbReference type="InterPro" id="IPR023408">
    <property type="entry name" value="MscS_beta-dom_sf"/>
</dbReference>
<evidence type="ECO:0000256" key="7">
    <source>
        <dbReference type="ARBA" id="ARBA00023136"/>
    </source>
</evidence>
<evidence type="ECO:0000256" key="5">
    <source>
        <dbReference type="ARBA" id="ARBA00022989"/>
    </source>
</evidence>
<dbReference type="InterPro" id="IPR016688">
    <property type="entry name" value="MscS-like_plants/fungi"/>
</dbReference>
<accession>A0AAW1X954</accession>
<keyword evidence="13" id="KW-1185">Reference proteome</keyword>
<protein>
    <recommendedName>
        <fullName evidence="11">Mechanosensitive ion channel MscS domain-containing protein</fullName>
    </recommendedName>
</protein>
<evidence type="ECO:0000256" key="10">
    <source>
        <dbReference type="SAM" id="Phobius"/>
    </source>
</evidence>
<feature type="transmembrane region" description="Helical" evidence="10">
    <location>
        <begin position="229"/>
        <end position="257"/>
    </location>
</feature>
<dbReference type="SUPFAM" id="SSF50182">
    <property type="entry name" value="Sm-like ribonucleoproteins"/>
    <property type="match status" value="1"/>
</dbReference>
<evidence type="ECO:0000313" key="13">
    <source>
        <dbReference type="Proteomes" id="UP001457282"/>
    </source>
</evidence>
<feature type="region of interest" description="Disordered" evidence="9">
    <location>
        <begin position="66"/>
        <end position="87"/>
    </location>
</feature>
<feature type="domain" description="Mechanosensitive ion channel MscS" evidence="11">
    <location>
        <begin position="272"/>
        <end position="338"/>
    </location>
</feature>
<keyword evidence="3" id="KW-0813">Transport</keyword>